<evidence type="ECO:0000313" key="1">
    <source>
        <dbReference type="EMBL" id="RNL45769.1"/>
    </source>
</evidence>
<keyword evidence="2" id="KW-1185">Reference proteome</keyword>
<evidence type="ECO:0000313" key="2">
    <source>
        <dbReference type="Proteomes" id="UP000278632"/>
    </source>
</evidence>
<protein>
    <submittedName>
        <fullName evidence="1">Uncharacterized protein</fullName>
    </submittedName>
</protein>
<dbReference type="AlphaFoldDB" id="A0A3N0BDT6"/>
<dbReference type="RefSeq" id="WP_123191947.1">
    <property type="nucleotide sequence ID" value="NZ_QICD01000007.1"/>
</dbReference>
<name>A0A3N0BDT6_9ACTN</name>
<reference evidence="2" key="1">
    <citation type="submission" date="2018-05" db="EMBL/GenBank/DDBJ databases">
        <title>Genome Sequencing of selected type strains of the family Eggerthellaceae.</title>
        <authorList>
            <person name="Danylec N."/>
            <person name="Stoll D.A."/>
            <person name="Doetsch A."/>
            <person name="Huch M."/>
        </authorList>
    </citation>
    <scope>NUCLEOTIDE SEQUENCE [LARGE SCALE GENOMIC DNA]</scope>
    <source>
        <strain evidence="2">DSM 16106</strain>
    </source>
</reference>
<organism evidence="1 2">
    <name type="scientific">Paraeggerthella hongkongensis</name>
    <dbReference type="NCBI Taxonomy" id="230658"/>
    <lineage>
        <taxon>Bacteria</taxon>
        <taxon>Bacillati</taxon>
        <taxon>Actinomycetota</taxon>
        <taxon>Coriobacteriia</taxon>
        <taxon>Eggerthellales</taxon>
        <taxon>Eggerthellaceae</taxon>
        <taxon>Paraeggerthella</taxon>
    </lineage>
</organism>
<sequence length="182" mass="20683">MITKNDIERFFREINDEMEKRDIAEEIVICGGAVMTMVYEARPSTKGVDGLFAPTGPISEIARTIAACEGLEMDWLNDAAKGFIDTSRMELVTIREYGNLTVRMPDAEAMLAMKLTSARLVGKDRDDALFFIKYLDVKTEEQLFDIIERNIAPQRLTPMAHFFTIELFQQYLQSAKPGETNE</sequence>
<proteinExistence type="predicted"/>
<gene>
    <name evidence="1" type="ORF">DMP08_05480</name>
</gene>
<comment type="caution">
    <text evidence="1">The sequence shown here is derived from an EMBL/GenBank/DDBJ whole genome shotgun (WGS) entry which is preliminary data.</text>
</comment>
<dbReference type="OrthoDB" id="4376297at2"/>
<dbReference type="Proteomes" id="UP000278632">
    <property type="component" value="Unassembled WGS sequence"/>
</dbReference>
<dbReference type="EMBL" id="QICD01000007">
    <property type="protein sequence ID" value="RNL45769.1"/>
    <property type="molecule type" value="Genomic_DNA"/>
</dbReference>
<accession>A0A3N0BDT6</accession>